<dbReference type="Proteomes" id="UP000254191">
    <property type="component" value="Unassembled WGS sequence"/>
</dbReference>
<dbReference type="EMBL" id="UGTS01000004">
    <property type="protein sequence ID" value="SUC21378.1"/>
    <property type="molecule type" value="Genomic_DNA"/>
</dbReference>
<proteinExistence type="predicted"/>
<evidence type="ECO:0000313" key="1">
    <source>
        <dbReference type="EMBL" id="SUC21378.1"/>
    </source>
</evidence>
<name>A0A379FJY6_PROMI</name>
<sequence>MKALLVEQHSDKLSAGVQHIDESQLPIHGGHC</sequence>
<protein>
    <submittedName>
        <fullName evidence="1">Putative zinc-binding dehydrogenase</fullName>
    </submittedName>
</protein>
<organism evidence="1 2">
    <name type="scientific">Proteus mirabilis</name>
    <dbReference type="NCBI Taxonomy" id="584"/>
    <lineage>
        <taxon>Bacteria</taxon>
        <taxon>Pseudomonadati</taxon>
        <taxon>Pseudomonadota</taxon>
        <taxon>Gammaproteobacteria</taxon>
        <taxon>Enterobacterales</taxon>
        <taxon>Morganellaceae</taxon>
        <taxon>Proteus</taxon>
    </lineage>
</organism>
<evidence type="ECO:0000313" key="2">
    <source>
        <dbReference type="Proteomes" id="UP000254191"/>
    </source>
</evidence>
<gene>
    <name evidence="1" type="ORF">NCTC11938_02273</name>
</gene>
<accession>A0A379FJY6</accession>
<reference evidence="1 2" key="1">
    <citation type="submission" date="2018-06" db="EMBL/GenBank/DDBJ databases">
        <authorList>
            <consortium name="Pathogen Informatics"/>
            <person name="Doyle S."/>
        </authorList>
    </citation>
    <scope>NUCLEOTIDE SEQUENCE [LARGE SCALE GENOMIC DNA]</scope>
    <source>
        <strain evidence="1 2">NCTC11938</strain>
    </source>
</reference>
<dbReference type="AlphaFoldDB" id="A0A379FJY6"/>